<dbReference type="Pfam" id="PF00025">
    <property type="entry name" value="Arf"/>
    <property type="match status" value="1"/>
</dbReference>
<dbReference type="FunFam" id="3.40.50.300:FF:001166">
    <property type="entry name" value="ADP-ribosylation factor D"/>
    <property type="match status" value="1"/>
</dbReference>
<evidence type="ECO:0000256" key="1">
    <source>
        <dbReference type="ARBA" id="ARBA00010290"/>
    </source>
</evidence>
<feature type="binding site" evidence="6">
    <location>
        <position position="29"/>
    </location>
    <ligand>
        <name>Mg(2+)</name>
        <dbReference type="ChEBI" id="CHEBI:18420"/>
    </ligand>
</feature>
<dbReference type="InterPro" id="IPR027417">
    <property type="entry name" value="P-loop_NTPase"/>
</dbReference>
<dbReference type="CDD" id="cd00878">
    <property type="entry name" value="Arf_Arl"/>
    <property type="match status" value="1"/>
</dbReference>
<dbReference type="PROSITE" id="PS51417">
    <property type="entry name" value="ARF"/>
    <property type="match status" value="1"/>
</dbReference>
<accession>A0AA38MMH1</accession>
<dbReference type="Gene3D" id="3.40.50.300">
    <property type="entry name" value="P-loop containing nucleotide triphosphate hydrolases"/>
    <property type="match status" value="1"/>
</dbReference>
<dbReference type="GO" id="GO:0048731">
    <property type="term" value="P:system development"/>
    <property type="evidence" value="ECO:0007669"/>
    <property type="project" value="UniProtKB-ARBA"/>
</dbReference>
<feature type="binding site" evidence="6">
    <location>
        <position position="48"/>
    </location>
    <ligand>
        <name>Mg(2+)</name>
        <dbReference type="ChEBI" id="CHEBI:18420"/>
    </ligand>
</feature>
<evidence type="ECO:0000313" key="8">
    <source>
        <dbReference type="EMBL" id="KAJ3660952.1"/>
    </source>
</evidence>
<dbReference type="GO" id="GO:0016192">
    <property type="term" value="P:vesicle-mediated transport"/>
    <property type="evidence" value="ECO:0007669"/>
    <property type="project" value="UniProtKB-ARBA"/>
</dbReference>
<keyword evidence="9" id="KW-1185">Reference proteome</keyword>
<feature type="binding site" evidence="5">
    <location>
        <position position="70"/>
    </location>
    <ligand>
        <name>GTP</name>
        <dbReference type="ChEBI" id="CHEBI:37565"/>
    </ligand>
</feature>
<dbReference type="AlphaFoldDB" id="A0AA38MMH1"/>
<evidence type="ECO:0000256" key="2">
    <source>
        <dbReference type="ARBA" id="ARBA00019766"/>
    </source>
</evidence>
<reference evidence="8" key="1">
    <citation type="journal article" date="2023" name="G3 (Bethesda)">
        <title>Whole genome assemblies of Zophobas morio and Tenebrio molitor.</title>
        <authorList>
            <person name="Kaur S."/>
            <person name="Stinson S.A."/>
            <person name="diCenzo G.C."/>
        </authorList>
    </citation>
    <scope>NUCLEOTIDE SEQUENCE</scope>
    <source>
        <strain evidence="8">QUZm001</strain>
    </source>
</reference>
<dbReference type="GO" id="GO:0005525">
    <property type="term" value="F:GTP binding"/>
    <property type="evidence" value="ECO:0007669"/>
    <property type="project" value="UniProtKB-KW"/>
</dbReference>
<dbReference type="GO" id="GO:0046872">
    <property type="term" value="F:metal ion binding"/>
    <property type="evidence" value="ECO:0007669"/>
    <property type="project" value="UniProtKB-KW"/>
</dbReference>
<dbReference type="Proteomes" id="UP001168821">
    <property type="component" value="Unassembled WGS sequence"/>
</dbReference>
<evidence type="ECO:0000256" key="6">
    <source>
        <dbReference type="PIRSR" id="PIRSR606689-2"/>
    </source>
</evidence>
<dbReference type="SUPFAM" id="SSF52540">
    <property type="entry name" value="P-loop containing nucleoside triphosphate hydrolases"/>
    <property type="match status" value="1"/>
</dbReference>
<evidence type="ECO:0000313" key="9">
    <source>
        <dbReference type="Proteomes" id="UP001168821"/>
    </source>
</evidence>
<evidence type="ECO:0000256" key="5">
    <source>
        <dbReference type="PIRSR" id="PIRSR606689-1"/>
    </source>
</evidence>
<keyword evidence="4 5" id="KW-0342">GTP-binding</keyword>
<sequence>MGASRSTPYFCRTVPIKTLMFGFLSSGKTTILYRIKLNEIVTTHGIPTIGTNFETIQHKNLTFSIEDISGSDKLQEMHSKVNHQDVRALILVIDSTDTERLEWILVIIHNLLMNDSYRSAPLLIYANKQDLPGCMTVAEIGEILKLNENKMLAERPWKIQGCCGLTGKGLYEGFDWLAGQF</sequence>
<evidence type="ECO:0000256" key="4">
    <source>
        <dbReference type="ARBA" id="ARBA00023134"/>
    </source>
</evidence>
<comment type="similarity">
    <text evidence="1 7">Belongs to the small GTPase superfamily. Arf family.</text>
</comment>
<evidence type="ECO:0000256" key="7">
    <source>
        <dbReference type="RuleBase" id="RU003925"/>
    </source>
</evidence>
<protein>
    <recommendedName>
        <fullName evidence="2">ADP-ribosylation factor-like protein 6</fullName>
    </recommendedName>
</protein>
<name>A0AA38MMH1_9CUCU</name>
<feature type="binding site" evidence="5">
    <location>
        <begin position="22"/>
        <end position="29"/>
    </location>
    <ligand>
        <name>GTP</name>
        <dbReference type="ChEBI" id="CHEBI:37565"/>
    </ligand>
</feature>
<dbReference type="InterPro" id="IPR024156">
    <property type="entry name" value="Small_GTPase_ARF"/>
</dbReference>
<keyword evidence="6" id="KW-0460">Magnesium</keyword>
<dbReference type="InterPro" id="IPR005225">
    <property type="entry name" value="Small_GTP-bd"/>
</dbReference>
<evidence type="ECO:0000256" key="3">
    <source>
        <dbReference type="ARBA" id="ARBA00022741"/>
    </source>
</evidence>
<gene>
    <name evidence="8" type="ORF">Zmor_005378</name>
</gene>
<feature type="binding site" evidence="5">
    <location>
        <begin position="127"/>
        <end position="130"/>
    </location>
    <ligand>
        <name>GTP</name>
        <dbReference type="ChEBI" id="CHEBI:37565"/>
    </ligand>
</feature>
<dbReference type="PANTHER" id="PTHR11711">
    <property type="entry name" value="ADP RIBOSYLATION FACTOR-RELATED"/>
    <property type="match status" value="1"/>
</dbReference>
<dbReference type="GO" id="GO:0003924">
    <property type="term" value="F:GTPase activity"/>
    <property type="evidence" value="ECO:0007669"/>
    <property type="project" value="InterPro"/>
</dbReference>
<keyword evidence="3 5" id="KW-0547">Nucleotide-binding</keyword>
<proteinExistence type="inferred from homology"/>
<keyword evidence="6" id="KW-0479">Metal-binding</keyword>
<comment type="caution">
    <text evidence="8">The sequence shown here is derived from an EMBL/GenBank/DDBJ whole genome shotgun (WGS) entry which is preliminary data.</text>
</comment>
<dbReference type="InterPro" id="IPR006689">
    <property type="entry name" value="Small_GTPase_ARF/SAR"/>
</dbReference>
<dbReference type="SMART" id="SM00178">
    <property type="entry name" value="SAR"/>
    <property type="match status" value="1"/>
</dbReference>
<dbReference type="PRINTS" id="PR00328">
    <property type="entry name" value="SAR1GTPBP"/>
</dbReference>
<dbReference type="SMART" id="SM00177">
    <property type="entry name" value="ARF"/>
    <property type="match status" value="1"/>
</dbReference>
<dbReference type="EMBL" id="JALNTZ010000002">
    <property type="protein sequence ID" value="KAJ3660952.1"/>
    <property type="molecule type" value="Genomic_DNA"/>
</dbReference>
<dbReference type="NCBIfam" id="TIGR00231">
    <property type="entry name" value="small_GTP"/>
    <property type="match status" value="1"/>
</dbReference>
<organism evidence="8 9">
    <name type="scientific">Zophobas morio</name>
    <dbReference type="NCBI Taxonomy" id="2755281"/>
    <lineage>
        <taxon>Eukaryota</taxon>
        <taxon>Metazoa</taxon>
        <taxon>Ecdysozoa</taxon>
        <taxon>Arthropoda</taxon>
        <taxon>Hexapoda</taxon>
        <taxon>Insecta</taxon>
        <taxon>Pterygota</taxon>
        <taxon>Neoptera</taxon>
        <taxon>Endopterygota</taxon>
        <taxon>Coleoptera</taxon>
        <taxon>Polyphaga</taxon>
        <taxon>Cucujiformia</taxon>
        <taxon>Tenebrionidae</taxon>
        <taxon>Zophobas</taxon>
    </lineage>
</organism>
<dbReference type="GO" id="GO:0051649">
    <property type="term" value="P:establishment of localization in cell"/>
    <property type="evidence" value="ECO:0007669"/>
    <property type="project" value="UniProtKB-ARBA"/>
</dbReference>